<evidence type="ECO:0008006" key="5">
    <source>
        <dbReference type="Google" id="ProtNLM"/>
    </source>
</evidence>
<dbReference type="RefSeq" id="WP_191829051.1">
    <property type="nucleotide sequence ID" value="NZ_JACYHB010000007.1"/>
</dbReference>
<reference evidence="3" key="1">
    <citation type="journal article" date="2018" name="Curr. Microbiol.">
        <title>Cellulosimicrobium arenosum sp. nov., Isolated from Marine Sediment Sand.</title>
        <authorList>
            <person name="Oh M."/>
            <person name="Kim J.H."/>
            <person name="Yoon J.H."/>
            <person name="Schumann P."/>
            <person name="Kim W."/>
        </authorList>
    </citation>
    <scope>NUCLEOTIDE SEQUENCE</scope>
    <source>
        <strain evidence="3">KCTC 49039</strain>
    </source>
</reference>
<proteinExistence type="predicted"/>
<dbReference type="EMBL" id="JACYHB010000007">
    <property type="protein sequence ID" value="MBD8079471.1"/>
    <property type="molecule type" value="Genomic_DNA"/>
</dbReference>
<feature type="compositionally biased region" description="Low complexity" evidence="1">
    <location>
        <begin position="138"/>
        <end position="149"/>
    </location>
</feature>
<gene>
    <name evidence="3" type="ORF">IF651_10440</name>
</gene>
<evidence type="ECO:0000256" key="1">
    <source>
        <dbReference type="SAM" id="MobiDB-lite"/>
    </source>
</evidence>
<dbReference type="Proteomes" id="UP000610846">
    <property type="component" value="Unassembled WGS sequence"/>
</dbReference>
<name>A0A927G9X6_9MICO</name>
<evidence type="ECO:0000256" key="2">
    <source>
        <dbReference type="SAM" id="SignalP"/>
    </source>
</evidence>
<keyword evidence="4" id="KW-1185">Reference proteome</keyword>
<sequence>MTMLKRLLAATVVAGALTLTLTSVPAVAATEPGPTGVDVHVTISDRTVPDDASVVVEGERPFRVGGEIVVVASGFAPQTDYAVWLHSDPVLLATVTTDAAGDARLTATIPQSVDPGTHDVRVVSSTGAEAVSEPFRIEAATAPTTDPTGPTGGGTDPEDGTSSGPGATDAASGADDLARTGAGLTGLAALAAAAVTAGVVLRRNAAQGRAQGRAANRSSRSA</sequence>
<protein>
    <recommendedName>
        <fullName evidence="5">CopC domain-containing protein</fullName>
    </recommendedName>
</protein>
<evidence type="ECO:0000313" key="3">
    <source>
        <dbReference type="EMBL" id="MBD8079471.1"/>
    </source>
</evidence>
<evidence type="ECO:0000313" key="4">
    <source>
        <dbReference type="Proteomes" id="UP000610846"/>
    </source>
</evidence>
<comment type="caution">
    <text evidence="3">The sequence shown here is derived from an EMBL/GenBank/DDBJ whole genome shotgun (WGS) entry which is preliminary data.</text>
</comment>
<feature type="region of interest" description="Disordered" evidence="1">
    <location>
        <begin position="126"/>
        <end position="174"/>
    </location>
</feature>
<organism evidence="3 4">
    <name type="scientific">Cellulosimicrobium arenosum</name>
    <dbReference type="NCBI Taxonomy" id="2708133"/>
    <lineage>
        <taxon>Bacteria</taxon>
        <taxon>Bacillati</taxon>
        <taxon>Actinomycetota</taxon>
        <taxon>Actinomycetes</taxon>
        <taxon>Micrococcales</taxon>
        <taxon>Promicromonosporaceae</taxon>
        <taxon>Cellulosimicrobium</taxon>
    </lineage>
</organism>
<dbReference type="AlphaFoldDB" id="A0A927G9X6"/>
<reference evidence="3" key="2">
    <citation type="submission" date="2020-09" db="EMBL/GenBank/DDBJ databases">
        <authorList>
            <person name="Yu Y."/>
        </authorList>
    </citation>
    <scope>NUCLEOTIDE SEQUENCE</scope>
    <source>
        <strain evidence="3">KCTC 49039</strain>
    </source>
</reference>
<keyword evidence="2" id="KW-0732">Signal</keyword>
<feature type="signal peptide" evidence="2">
    <location>
        <begin position="1"/>
        <end position="28"/>
    </location>
</feature>
<accession>A0A927G9X6</accession>
<feature type="chain" id="PRO_5037968203" description="CopC domain-containing protein" evidence="2">
    <location>
        <begin position="29"/>
        <end position="222"/>
    </location>
</feature>